<dbReference type="AlphaFoldDB" id="A2Q4K1"/>
<reference evidence="3" key="3">
    <citation type="journal article" date="2018" name="Nat. Plants">
        <title>Whole-genome landscape of Medicago truncatula symbiotic genes.</title>
        <authorList>
            <person name="Pecrix Y."/>
            <person name="Staton S.E."/>
            <person name="Sallet E."/>
            <person name="Lelandais-Briere C."/>
            <person name="Moreau S."/>
            <person name="Carrere S."/>
            <person name="Blein T."/>
            <person name="Jardinaud M.F."/>
            <person name="Latrasse D."/>
            <person name="Zouine M."/>
            <person name="Zahm M."/>
            <person name="Kreplak J."/>
            <person name="Mayjonade B."/>
            <person name="Satge C."/>
            <person name="Perez M."/>
            <person name="Cauet S."/>
            <person name="Marande W."/>
            <person name="Chantry-Darmon C."/>
            <person name="Lopez-Roques C."/>
            <person name="Bouchez O."/>
            <person name="Berard A."/>
            <person name="Debelle F."/>
            <person name="Munos S."/>
            <person name="Bendahmane A."/>
            <person name="Berges H."/>
            <person name="Niebel A."/>
            <person name="Buitink J."/>
            <person name="Frugier F."/>
            <person name="Benhamed M."/>
            <person name="Crespi M."/>
            <person name="Gouzy J."/>
            <person name="Gamas P."/>
        </authorList>
    </citation>
    <scope>NUCLEOTIDE SEQUENCE [LARGE SCALE GENOMIC DNA]</scope>
    <source>
        <strain evidence="3">cv. Jemalong A17</strain>
    </source>
</reference>
<evidence type="ECO:0000313" key="2">
    <source>
        <dbReference type="EMBL" id="RHN47703.1"/>
    </source>
</evidence>
<gene>
    <name evidence="1" type="ORF">MtrDRAFT_AC157502g16v2</name>
    <name evidence="2" type="ORF">MtrunA17_Chr7g0255831</name>
</gene>
<evidence type="ECO:0000313" key="1">
    <source>
        <dbReference type="EMBL" id="ABN08551.1"/>
    </source>
</evidence>
<evidence type="ECO:0000313" key="3">
    <source>
        <dbReference type="Proteomes" id="UP000265566"/>
    </source>
</evidence>
<dbReference type="Proteomes" id="UP000265566">
    <property type="component" value="Chromosome 7"/>
</dbReference>
<sequence length="98" mass="11365">MVNTIYIKSQSREVDEAYDLSEKMCEVKCGSTMILDHIDGYMEFVSRMTGVRFIPLIMQQEHFLTKLTHETLNKFPIIVSDNVVASIFTLMNSQSRRL</sequence>
<dbReference type="Gramene" id="rna42330">
    <property type="protein sequence ID" value="RHN47703.1"/>
    <property type="gene ID" value="gene42330"/>
</dbReference>
<organism evidence="1">
    <name type="scientific">Medicago truncatula</name>
    <name type="common">Barrel medic</name>
    <name type="synonym">Medicago tribuloides</name>
    <dbReference type="NCBI Taxonomy" id="3880"/>
    <lineage>
        <taxon>Eukaryota</taxon>
        <taxon>Viridiplantae</taxon>
        <taxon>Streptophyta</taxon>
        <taxon>Embryophyta</taxon>
        <taxon>Tracheophyta</taxon>
        <taxon>Spermatophyta</taxon>
        <taxon>Magnoliopsida</taxon>
        <taxon>eudicotyledons</taxon>
        <taxon>Gunneridae</taxon>
        <taxon>Pentapetalae</taxon>
        <taxon>rosids</taxon>
        <taxon>fabids</taxon>
        <taxon>Fabales</taxon>
        <taxon>Fabaceae</taxon>
        <taxon>Papilionoideae</taxon>
        <taxon>50 kb inversion clade</taxon>
        <taxon>NPAAA clade</taxon>
        <taxon>Hologalegina</taxon>
        <taxon>IRL clade</taxon>
        <taxon>Trifolieae</taxon>
        <taxon>Medicago</taxon>
    </lineage>
</organism>
<proteinExistence type="predicted"/>
<accession>A2Q4K1</accession>
<protein>
    <submittedName>
        <fullName evidence="1">Uncharacterized protein</fullName>
    </submittedName>
</protein>
<reference evidence="2" key="4">
    <citation type="journal article" date="2018" name="Nat. Plants">
        <title>Whole-genome landscape of Medicago truncatula symbiotic genes.</title>
        <authorList>
            <person name="Pecrix Y."/>
            <person name="Gamas P."/>
            <person name="Carrere S."/>
        </authorList>
    </citation>
    <scope>NUCLEOTIDE SEQUENCE</scope>
    <source>
        <tissue evidence="2">Leaves</tissue>
    </source>
</reference>
<dbReference type="EMBL" id="AC157502">
    <property type="protein sequence ID" value="ABN08551.1"/>
    <property type="molecule type" value="Genomic_DNA"/>
</dbReference>
<dbReference type="EMBL" id="PSQE01000007">
    <property type="protein sequence ID" value="RHN47703.1"/>
    <property type="molecule type" value="Genomic_DNA"/>
</dbReference>
<reference evidence="1" key="2">
    <citation type="submission" date="2007-03" db="EMBL/GenBank/DDBJ databases">
        <authorList>
            <consortium name="The International Medicago Genome Annotation Group"/>
        </authorList>
    </citation>
    <scope>NUCLEOTIDE SEQUENCE</scope>
</reference>
<reference evidence="1" key="1">
    <citation type="submission" date="2005-05" db="EMBL/GenBank/DDBJ databases">
        <authorList>
            <person name="Town C.D."/>
        </authorList>
    </citation>
    <scope>NUCLEOTIDE SEQUENCE</scope>
</reference>
<name>A2Q4K1_MEDTR</name>